<dbReference type="GO" id="GO:0005576">
    <property type="term" value="C:extracellular region"/>
    <property type="evidence" value="ECO:0007669"/>
    <property type="project" value="UniProtKB-SubCell"/>
</dbReference>
<keyword evidence="5" id="KW-0119">Carbohydrate metabolism</keyword>
<feature type="signal peptide" evidence="6">
    <location>
        <begin position="1"/>
        <end position="20"/>
    </location>
</feature>
<evidence type="ECO:0000256" key="1">
    <source>
        <dbReference type="ARBA" id="ARBA00001973"/>
    </source>
</evidence>
<dbReference type="Pfam" id="PF03443">
    <property type="entry name" value="AA9"/>
    <property type="match status" value="1"/>
</dbReference>
<feature type="chain" id="PRO_5025613587" description="AA9 family lytic polysaccharide monooxygenase" evidence="6">
    <location>
        <begin position="21"/>
        <end position="253"/>
    </location>
</feature>
<name>A0A6A6S2M5_9PLEO</name>
<accession>A0A6A6S2M5</accession>
<proteinExistence type="predicted"/>
<dbReference type="GO" id="GO:0030245">
    <property type="term" value="P:cellulose catabolic process"/>
    <property type="evidence" value="ECO:0007669"/>
    <property type="project" value="UniProtKB-UniRule"/>
</dbReference>
<organism evidence="8 9">
    <name type="scientific">Massarina eburnea CBS 473.64</name>
    <dbReference type="NCBI Taxonomy" id="1395130"/>
    <lineage>
        <taxon>Eukaryota</taxon>
        <taxon>Fungi</taxon>
        <taxon>Dikarya</taxon>
        <taxon>Ascomycota</taxon>
        <taxon>Pezizomycotina</taxon>
        <taxon>Dothideomycetes</taxon>
        <taxon>Pleosporomycetidae</taxon>
        <taxon>Pleosporales</taxon>
        <taxon>Massarineae</taxon>
        <taxon>Massarinaceae</taxon>
        <taxon>Massarina</taxon>
    </lineage>
</organism>
<dbReference type="OrthoDB" id="4849160at2759"/>
<keyword evidence="3 5" id="KW-0964">Secreted</keyword>
<evidence type="ECO:0000313" key="9">
    <source>
        <dbReference type="Proteomes" id="UP000799753"/>
    </source>
</evidence>
<evidence type="ECO:0000313" key="8">
    <source>
        <dbReference type="EMBL" id="KAF2641765.1"/>
    </source>
</evidence>
<protein>
    <recommendedName>
        <fullName evidence="5">AA9 family lytic polysaccharide monooxygenase</fullName>
        <ecNumber evidence="5">1.14.99.56</ecNumber>
    </recommendedName>
    <alternativeName>
        <fullName evidence="5">Endo-beta-1,4-glucanase</fullName>
    </alternativeName>
    <alternativeName>
        <fullName evidence="5">Glycosyl hydrolase 61 family protein</fullName>
    </alternativeName>
</protein>
<dbReference type="EC" id="1.14.99.56" evidence="5"/>
<dbReference type="InterPro" id="IPR049892">
    <property type="entry name" value="AA9"/>
</dbReference>
<dbReference type="EMBL" id="MU006782">
    <property type="protein sequence ID" value="KAF2641765.1"/>
    <property type="molecule type" value="Genomic_DNA"/>
</dbReference>
<evidence type="ECO:0000259" key="7">
    <source>
        <dbReference type="Pfam" id="PF03443"/>
    </source>
</evidence>
<dbReference type="CDD" id="cd21175">
    <property type="entry name" value="LPMO_AA9"/>
    <property type="match status" value="1"/>
</dbReference>
<keyword evidence="5" id="KW-0624">Polysaccharide degradation</keyword>
<reference evidence="8" key="1">
    <citation type="journal article" date="2020" name="Stud. Mycol.">
        <title>101 Dothideomycetes genomes: a test case for predicting lifestyles and emergence of pathogens.</title>
        <authorList>
            <person name="Haridas S."/>
            <person name="Albert R."/>
            <person name="Binder M."/>
            <person name="Bloem J."/>
            <person name="Labutti K."/>
            <person name="Salamov A."/>
            <person name="Andreopoulos B."/>
            <person name="Baker S."/>
            <person name="Barry K."/>
            <person name="Bills G."/>
            <person name="Bluhm B."/>
            <person name="Cannon C."/>
            <person name="Castanera R."/>
            <person name="Culley D."/>
            <person name="Daum C."/>
            <person name="Ezra D."/>
            <person name="Gonzalez J."/>
            <person name="Henrissat B."/>
            <person name="Kuo A."/>
            <person name="Liang C."/>
            <person name="Lipzen A."/>
            <person name="Lutzoni F."/>
            <person name="Magnuson J."/>
            <person name="Mondo S."/>
            <person name="Nolan M."/>
            <person name="Ohm R."/>
            <person name="Pangilinan J."/>
            <person name="Park H.-J."/>
            <person name="Ramirez L."/>
            <person name="Alfaro M."/>
            <person name="Sun H."/>
            <person name="Tritt A."/>
            <person name="Yoshinaga Y."/>
            <person name="Zwiers L.-H."/>
            <person name="Turgeon B."/>
            <person name="Goodwin S."/>
            <person name="Spatafora J."/>
            <person name="Crous P."/>
            <person name="Grigoriev I."/>
        </authorList>
    </citation>
    <scope>NUCLEOTIDE SEQUENCE</scope>
    <source>
        <strain evidence="8">CBS 473.64</strain>
    </source>
</reference>
<dbReference type="PANTHER" id="PTHR33353">
    <property type="entry name" value="PUTATIVE (AFU_ORTHOLOGUE AFUA_1G12560)-RELATED"/>
    <property type="match status" value="1"/>
</dbReference>
<dbReference type="AlphaFoldDB" id="A0A6A6S2M5"/>
<evidence type="ECO:0000256" key="3">
    <source>
        <dbReference type="ARBA" id="ARBA00022525"/>
    </source>
</evidence>
<evidence type="ECO:0000256" key="5">
    <source>
        <dbReference type="RuleBase" id="RU368122"/>
    </source>
</evidence>
<comment type="subcellular location">
    <subcellularLocation>
        <location evidence="2 5">Secreted</location>
    </subcellularLocation>
</comment>
<dbReference type="PANTHER" id="PTHR33353:SF19">
    <property type="entry name" value="GLYCOSYLHYDROLASE FAMILY 61-8 PROTEIN"/>
    <property type="match status" value="1"/>
</dbReference>
<evidence type="ECO:0000256" key="6">
    <source>
        <dbReference type="SAM" id="SignalP"/>
    </source>
</evidence>
<keyword evidence="4 5" id="KW-1015">Disulfide bond</keyword>
<evidence type="ECO:0000256" key="4">
    <source>
        <dbReference type="ARBA" id="ARBA00023157"/>
    </source>
</evidence>
<comment type="domain">
    <text evidence="5">Has a modular structure: an endo-beta-1,4-glucanase catalytic module at the N-terminus, a linker rich in serines and threonines, and a C-terminal carbohydrate-binding module (CBM).</text>
</comment>
<dbReference type="Gene3D" id="2.70.50.70">
    <property type="match status" value="1"/>
</dbReference>
<dbReference type="GO" id="GO:0008810">
    <property type="term" value="F:cellulase activity"/>
    <property type="evidence" value="ECO:0007669"/>
    <property type="project" value="UniProtKB-UniRule"/>
</dbReference>
<dbReference type="Proteomes" id="UP000799753">
    <property type="component" value="Unassembled WGS sequence"/>
</dbReference>
<evidence type="ECO:0000256" key="2">
    <source>
        <dbReference type="ARBA" id="ARBA00004613"/>
    </source>
</evidence>
<comment type="cofactor">
    <cofactor evidence="1">
        <name>Cu(2+)</name>
        <dbReference type="ChEBI" id="CHEBI:29036"/>
    </cofactor>
</comment>
<keyword evidence="9" id="KW-1185">Reference proteome</keyword>
<feature type="domain" description="Auxiliary Activity family 9 catalytic" evidence="7">
    <location>
        <begin position="21"/>
        <end position="231"/>
    </location>
</feature>
<sequence>MRSFLVLSGVLSLVPTAVLGHGWVHRHILDAKTYIGYLPESKPIFTDSAPSIVRRVGSDGPVLEIASNHITCNYNATPISDSGVSRTGSVTAGSNITFYWQGWPHSGPIITYMSRCTPDCSTFFGNESASWFKIDEFGYQAPPGGSVALWGTQQLDTQKYYWNVTVPKCLEDGEYLVRHEIIALSDCKSKGKCQFYPSCAQVKVIGGGGVEPSGSGLVKIPGVYTDANVYWDTNTMDPKGYVIPGPDVWKCPT</sequence>
<comment type="function">
    <text evidence="5">Lytic polysaccharide monooxygenase (LMPO) that depolymerizes crystalline and amorphous polysaccharides via the oxidation of scissile alpha- or beta-(1-4)-glycosidic bonds, yielding C1 and/or C4 oxidation products. Catalysis by LPMOs requires the reduction of the active-site copper from Cu(II) to Cu(I) by a reducing agent and H(2)O(2) or O(2) as a cosubstrate.</text>
</comment>
<keyword evidence="6" id="KW-0732">Signal</keyword>
<comment type="catalytic activity">
    <reaction evidence="5">
        <text>[(1-&gt;4)-beta-D-glucosyl]n+m + reduced acceptor + O2 = 4-dehydro-beta-D-glucosyl-[(1-&gt;4)-beta-D-glucosyl]n-1 + [(1-&gt;4)-beta-D-glucosyl]m + acceptor + H2O.</text>
        <dbReference type="EC" id="1.14.99.56"/>
    </reaction>
</comment>
<gene>
    <name evidence="8" type="ORF">P280DRAFT_516788</name>
</gene>
<keyword evidence="8" id="KW-0378">Hydrolase</keyword>
<keyword evidence="5" id="KW-0136">Cellulose degradation</keyword>
<dbReference type="InterPro" id="IPR005103">
    <property type="entry name" value="AA9_LPMO"/>
</dbReference>
<dbReference type="GO" id="GO:0030248">
    <property type="term" value="F:cellulose binding"/>
    <property type="evidence" value="ECO:0007669"/>
    <property type="project" value="UniProtKB-UniRule"/>
</dbReference>